<gene>
    <name evidence="6" type="ORF">H1Rhizo252419_000002</name>
</gene>
<dbReference type="InterPro" id="IPR007094">
    <property type="entry name" value="RNA-dir_pol_PSvirus"/>
</dbReference>
<accession>A0A514D4H5</accession>
<dbReference type="GO" id="GO:0003968">
    <property type="term" value="F:RNA-directed RNA polymerase activity"/>
    <property type="evidence" value="ECO:0007669"/>
    <property type="project" value="UniProtKB-KW"/>
</dbReference>
<keyword evidence="3 4" id="KW-0693">Viral RNA replication</keyword>
<dbReference type="PROSITE" id="PS50507">
    <property type="entry name" value="RDRP_SSRNA_POS"/>
    <property type="match status" value="1"/>
</dbReference>
<evidence type="ECO:0000256" key="1">
    <source>
        <dbReference type="ARBA" id="ARBA00022679"/>
    </source>
</evidence>
<dbReference type="EMBL" id="MN034140">
    <property type="protein sequence ID" value="QDH88499.1"/>
    <property type="molecule type" value="Genomic_DNA"/>
</dbReference>
<protein>
    <recommendedName>
        <fullName evidence="4">RNA-directed RNA polymerase</fullName>
        <ecNumber evidence="4">2.7.7.48</ecNumber>
    </recommendedName>
</protein>
<keyword evidence="4 6" id="KW-0696">RNA-directed RNA polymerase</keyword>
<organism evidence="6">
    <name type="scientific">Riboviria sp</name>
    <dbReference type="NCBI Taxonomy" id="2585031"/>
    <lineage>
        <taxon>Viruses</taxon>
        <taxon>Riboviria</taxon>
    </lineage>
</organism>
<dbReference type="GO" id="GO:0000166">
    <property type="term" value="F:nucleotide binding"/>
    <property type="evidence" value="ECO:0007669"/>
    <property type="project" value="UniProtKB-KW"/>
</dbReference>
<comment type="catalytic activity">
    <reaction evidence="4">
        <text>RNA(n) + a ribonucleoside 5'-triphosphate = RNA(n+1) + diphosphate</text>
        <dbReference type="Rhea" id="RHEA:21248"/>
        <dbReference type="Rhea" id="RHEA-COMP:14527"/>
        <dbReference type="Rhea" id="RHEA-COMP:17342"/>
        <dbReference type="ChEBI" id="CHEBI:33019"/>
        <dbReference type="ChEBI" id="CHEBI:61557"/>
        <dbReference type="ChEBI" id="CHEBI:140395"/>
        <dbReference type="EC" id="2.7.7.48"/>
    </reaction>
</comment>
<sequence>MIYDEPETSRFLAAVQRLKRRQRRKERRTRLAKQRILYCVEGIAPQVDLRVNDPDIGTLVTALNERVFKCDVNGTLSLPPLADKVTVQNRLGYFASKLGNFRSTPETYDKVVSQYVGRKRTIYHAAMESLLQQPANSLDGQVRPFVKGEKVPPKKAPRCIQPRSARHCLETGRYIKHIEHRLYDDIARLFGDGPTVMKGFNVQQVGRICAGKWHSFRNPVAVGLDATKFDMHVSPHVLDWEHRIYLKIFNGNSNLKSLLNRQMNNVGRGYCADGKVKYHFRGKRCSGDMNTALGNCLIMCGMVHSYLRTRQVNGKLMNNGDDCVVFMEKEDLSRFLHGLEAWFLDLGFRMVAEQPVYNLEQIEFCQMHPILTSNGYTMVRNIPVVLHKDLLCLLPITCENEFREWMGAVGQCGNALTHGVPIVQTFYKMMATYGTIRTKFGETLLLHSGAKRLSEGIDRVEDTITPEARLGVWLAWGILPDHQCALEDYYQGGKLVFSTTQVDGYLQMPNPTLL</sequence>
<dbReference type="EC" id="2.7.7.48" evidence="4"/>
<feature type="domain" description="RdRp catalytic" evidence="5">
    <location>
        <begin position="219"/>
        <end position="335"/>
    </location>
</feature>
<dbReference type="Pfam" id="PF00998">
    <property type="entry name" value="RdRP_3"/>
    <property type="match status" value="1"/>
</dbReference>
<dbReference type="Gene3D" id="3.30.70.270">
    <property type="match status" value="1"/>
</dbReference>
<dbReference type="InterPro" id="IPR002166">
    <property type="entry name" value="RNA_pol_HCV"/>
</dbReference>
<keyword evidence="4" id="KW-0547">Nucleotide-binding</keyword>
<dbReference type="InterPro" id="IPR043502">
    <property type="entry name" value="DNA/RNA_pol_sf"/>
</dbReference>
<evidence type="ECO:0000256" key="3">
    <source>
        <dbReference type="ARBA" id="ARBA00022953"/>
    </source>
</evidence>
<proteinExistence type="predicted"/>
<evidence type="ECO:0000259" key="5">
    <source>
        <dbReference type="PROSITE" id="PS50507"/>
    </source>
</evidence>
<keyword evidence="1 4" id="KW-0808">Transferase</keyword>
<dbReference type="CDD" id="cd23206">
    <property type="entry name" value="Tombusviridae_RdRp"/>
    <property type="match status" value="1"/>
</dbReference>
<dbReference type="SUPFAM" id="SSF56672">
    <property type="entry name" value="DNA/RNA polymerases"/>
    <property type="match status" value="1"/>
</dbReference>
<evidence type="ECO:0000313" key="6">
    <source>
        <dbReference type="EMBL" id="QDH88499.1"/>
    </source>
</evidence>
<dbReference type="InterPro" id="IPR043128">
    <property type="entry name" value="Rev_trsase/Diguanyl_cyclase"/>
</dbReference>
<reference evidence="6" key="1">
    <citation type="submission" date="2019-05" db="EMBL/GenBank/DDBJ databases">
        <title>Metatranscriptomic reconstruction reveals RNA viruses with the potential to shape carbon cycling in soil.</title>
        <authorList>
            <person name="Starr E.P."/>
            <person name="Nuccio E."/>
            <person name="Pett-Ridge J."/>
            <person name="Banfield J.F."/>
            <person name="Firestone M.K."/>
        </authorList>
    </citation>
    <scope>NUCLEOTIDE SEQUENCE</scope>
    <source>
        <strain evidence="6">H1_Rhizo_25_scaffold_2419</strain>
    </source>
</reference>
<evidence type="ECO:0000256" key="4">
    <source>
        <dbReference type="RuleBase" id="RU363062"/>
    </source>
</evidence>
<dbReference type="GO" id="GO:0039694">
    <property type="term" value="P:viral RNA genome replication"/>
    <property type="evidence" value="ECO:0007669"/>
    <property type="project" value="InterPro"/>
</dbReference>
<keyword evidence="2 4" id="KW-0548">Nucleotidyltransferase</keyword>
<dbReference type="GO" id="GO:0003723">
    <property type="term" value="F:RNA binding"/>
    <property type="evidence" value="ECO:0007669"/>
    <property type="project" value="InterPro"/>
</dbReference>
<evidence type="ECO:0000256" key="2">
    <source>
        <dbReference type="ARBA" id="ARBA00022695"/>
    </source>
</evidence>
<name>A0A514D4H5_9VIRU</name>